<dbReference type="Proteomes" id="UP000194798">
    <property type="component" value="Unassembled WGS sequence"/>
</dbReference>
<gene>
    <name evidence="1" type="ORF">TPSD3_09985</name>
</gene>
<dbReference type="EMBL" id="MSLT01000012">
    <property type="protein sequence ID" value="OUD14603.1"/>
    <property type="molecule type" value="Genomic_DNA"/>
</dbReference>
<dbReference type="RefSeq" id="WP_086488381.1">
    <property type="nucleotide sequence ID" value="NZ_MSLT01000012.1"/>
</dbReference>
<keyword evidence="2" id="KW-1185">Reference proteome</keyword>
<accession>A0A251XA91</accession>
<organism evidence="1 2">
    <name type="scientific">Thioflexithrix psekupsensis</name>
    <dbReference type="NCBI Taxonomy" id="1570016"/>
    <lineage>
        <taxon>Bacteria</taxon>
        <taxon>Pseudomonadati</taxon>
        <taxon>Pseudomonadota</taxon>
        <taxon>Gammaproteobacteria</taxon>
        <taxon>Thiotrichales</taxon>
        <taxon>Thioflexithrix</taxon>
    </lineage>
</organism>
<evidence type="ECO:0000313" key="1">
    <source>
        <dbReference type="EMBL" id="OUD14603.1"/>
    </source>
</evidence>
<dbReference type="AlphaFoldDB" id="A0A251XA91"/>
<reference evidence="1 2" key="1">
    <citation type="submission" date="2016-12" db="EMBL/GenBank/DDBJ databases">
        <title>Thioflexothrix psekupsii D3 genome sequencing and assembly.</title>
        <authorList>
            <person name="Fomenkov A."/>
            <person name="Vincze T."/>
            <person name="Grabovich M."/>
            <person name="Anton B.P."/>
            <person name="Dubinina G."/>
            <person name="Orlova M."/>
            <person name="Belousova E."/>
            <person name="Roberts R.J."/>
        </authorList>
    </citation>
    <scope>NUCLEOTIDE SEQUENCE [LARGE SCALE GENOMIC DNA]</scope>
    <source>
        <strain evidence="1">D3</strain>
    </source>
</reference>
<sequence length="85" mass="10084">MRKGELKPILPTVTAGSFRDASIGVRQGRNRLLKRIHRFDNDHAYWGRYGHKGYPMQQLMRSRQQLLHFGLRLPRQMATERCQFC</sequence>
<protein>
    <submittedName>
        <fullName evidence="1">Uncharacterized protein</fullName>
    </submittedName>
</protein>
<comment type="caution">
    <text evidence="1">The sequence shown here is derived from an EMBL/GenBank/DDBJ whole genome shotgun (WGS) entry which is preliminary data.</text>
</comment>
<name>A0A251XA91_9GAMM</name>
<proteinExistence type="predicted"/>
<evidence type="ECO:0000313" key="2">
    <source>
        <dbReference type="Proteomes" id="UP000194798"/>
    </source>
</evidence>